<gene>
    <name evidence="4" type="ORF">D0Y53_06330</name>
</gene>
<evidence type="ECO:0000313" key="4">
    <source>
        <dbReference type="EMBL" id="RFP60766.1"/>
    </source>
</evidence>
<dbReference type="PROSITE" id="PS51257">
    <property type="entry name" value="PROKAR_LIPOPROTEIN"/>
    <property type="match status" value="1"/>
</dbReference>
<comment type="caution">
    <text evidence="4">The sequence shown here is derived from an EMBL/GenBank/DDBJ whole genome shotgun (WGS) entry which is preliminary data.</text>
</comment>
<dbReference type="PANTHER" id="PTHR23150:SF35">
    <property type="entry name" value="BLL6746 PROTEIN"/>
    <property type="match status" value="1"/>
</dbReference>
<feature type="region of interest" description="Disordered" evidence="1">
    <location>
        <begin position="493"/>
        <end position="517"/>
    </location>
</feature>
<sequence length="624" mass="66920">MSNGRGRLRVGKFVTATVLATLALAGCGREQAGKAPVAAPQAHVGTGQVTVSGDDRIAATLTWQAPAVALAAEDLEAARTRAAQALAAGRLYADAESAIPLYLAILRLAPGDPVAQDGLQRARTALLAAGDAALAAADDDSAALRQAHTVAAVARSIAPREPAVQAYLRQVDTADRLWELNAQAERDLRAGRLGESGDGALPRLREVLRVSPEQPRALQSLAAVESGLIRRAEDAGMRGDFDNAWHWLVLAARVRPGSDTIPDARERIAGMRRARIARLRDEGLVALQQRDGEREIALARGKLAEILRIAEPGNAAAAELRARIELVTHYGLFHPGQAFTDALGSGARGPEMVVVPHGALRMGAAATDEEASDSERPAHYVRFDRGFAMSRTEVTVGDFRRFVAASGHRPTATRRGYSMVYEERNGNFVRHSGIDWRSAYDGAAAGDDLPVLHVSARDADAYAQWLSERSGQRYRLPSEAEFEYALRAGGDGRYPWGDGPPPQGAGNLTGADDRSPGGRRWRNAFAGYDDGYWGPAPVARFAANAYGLHDLAGNVSEWVADCWHDGYRRAPEDGAAWVNPGCRTRVLRGGAWASAPEQTRSAWRAPAGVETTNARVGFRVVREL</sequence>
<keyword evidence="2" id="KW-0732">Signal</keyword>
<evidence type="ECO:0000256" key="1">
    <source>
        <dbReference type="SAM" id="MobiDB-lite"/>
    </source>
</evidence>
<proteinExistence type="predicted"/>
<organism evidence="4 5">
    <name type="scientific">Cognatiluteimonas weifangensis</name>
    <dbReference type="NCBI Taxonomy" id="2303539"/>
    <lineage>
        <taxon>Bacteria</taxon>
        <taxon>Pseudomonadati</taxon>
        <taxon>Pseudomonadota</taxon>
        <taxon>Gammaproteobacteria</taxon>
        <taxon>Lysobacterales</taxon>
        <taxon>Lysobacteraceae</taxon>
        <taxon>Cognatiluteimonas</taxon>
    </lineage>
</organism>
<dbReference type="PANTHER" id="PTHR23150">
    <property type="entry name" value="SULFATASE MODIFYING FACTOR 1, 2"/>
    <property type="match status" value="1"/>
</dbReference>
<dbReference type="InterPro" id="IPR042095">
    <property type="entry name" value="SUMF_sf"/>
</dbReference>
<keyword evidence="5" id="KW-1185">Reference proteome</keyword>
<feature type="chain" id="PRO_5017034778" evidence="2">
    <location>
        <begin position="26"/>
        <end position="624"/>
    </location>
</feature>
<feature type="domain" description="Sulfatase-modifying factor enzyme-like" evidence="3">
    <location>
        <begin position="349"/>
        <end position="622"/>
    </location>
</feature>
<accession>A0A372DMM5</accession>
<evidence type="ECO:0000259" key="3">
    <source>
        <dbReference type="Pfam" id="PF03781"/>
    </source>
</evidence>
<dbReference type="OrthoDB" id="9768004at2"/>
<dbReference type="Proteomes" id="UP000262917">
    <property type="component" value="Unassembled WGS sequence"/>
</dbReference>
<feature type="signal peptide" evidence="2">
    <location>
        <begin position="1"/>
        <end position="25"/>
    </location>
</feature>
<reference evidence="4 5" key="1">
    <citation type="submission" date="2018-08" db="EMBL/GenBank/DDBJ databases">
        <title>Lysobacter weifangensis sp. nov., a new member of the family 'Xanthomonadaceae', isolated from soil in a farmland.</title>
        <authorList>
            <person name="Zhao H."/>
        </authorList>
    </citation>
    <scope>NUCLEOTIDE SEQUENCE [LARGE SCALE GENOMIC DNA]</scope>
    <source>
        <strain evidence="4 5">WF-2</strain>
    </source>
</reference>
<dbReference type="InterPro" id="IPR051043">
    <property type="entry name" value="Sulfatase_Mod_Factor_Kinase"/>
</dbReference>
<dbReference type="InterPro" id="IPR016187">
    <property type="entry name" value="CTDL_fold"/>
</dbReference>
<evidence type="ECO:0000256" key="2">
    <source>
        <dbReference type="SAM" id="SignalP"/>
    </source>
</evidence>
<dbReference type="SUPFAM" id="SSF56436">
    <property type="entry name" value="C-type lectin-like"/>
    <property type="match status" value="1"/>
</dbReference>
<dbReference type="Gene3D" id="3.90.1580.10">
    <property type="entry name" value="paralog of FGE (formylglycine-generating enzyme)"/>
    <property type="match status" value="1"/>
</dbReference>
<dbReference type="InterPro" id="IPR005532">
    <property type="entry name" value="SUMF_dom"/>
</dbReference>
<evidence type="ECO:0000313" key="5">
    <source>
        <dbReference type="Proteomes" id="UP000262917"/>
    </source>
</evidence>
<protein>
    <submittedName>
        <fullName evidence="4">Formylglycine-generating enzyme family protein</fullName>
    </submittedName>
</protein>
<dbReference type="GO" id="GO:0120147">
    <property type="term" value="F:formylglycine-generating oxidase activity"/>
    <property type="evidence" value="ECO:0007669"/>
    <property type="project" value="TreeGrafter"/>
</dbReference>
<name>A0A372DMM5_9GAMM</name>
<dbReference type="AlphaFoldDB" id="A0A372DMM5"/>
<dbReference type="EMBL" id="QVPD01000005">
    <property type="protein sequence ID" value="RFP60766.1"/>
    <property type="molecule type" value="Genomic_DNA"/>
</dbReference>
<dbReference type="Pfam" id="PF03781">
    <property type="entry name" value="FGE-sulfatase"/>
    <property type="match status" value="1"/>
</dbReference>